<dbReference type="AlphaFoldDB" id="A0A922MPP7"/>
<reference evidence="1" key="1">
    <citation type="journal article" date="2021" name="G3 (Bethesda)">
        <title>Genome and transcriptome analysis of the beet armyworm Spodoptera exigua reveals targets for pest control. .</title>
        <authorList>
            <person name="Simon S."/>
            <person name="Breeschoten T."/>
            <person name="Jansen H.J."/>
            <person name="Dirks R.P."/>
            <person name="Schranz M.E."/>
            <person name="Ros V.I.D."/>
        </authorList>
    </citation>
    <scope>NUCLEOTIDE SEQUENCE</scope>
    <source>
        <strain evidence="1">TB_SE_WUR_2020</strain>
    </source>
</reference>
<name>A0A922MPP7_SPOEX</name>
<accession>A0A922MPP7</accession>
<proteinExistence type="predicted"/>
<evidence type="ECO:0000313" key="1">
    <source>
        <dbReference type="EMBL" id="KAH9640991.1"/>
    </source>
</evidence>
<comment type="caution">
    <text evidence="1">The sequence shown here is derived from an EMBL/GenBank/DDBJ whole genome shotgun (WGS) entry which is preliminary data.</text>
</comment>
<organism evidence="1 2">
    <name type="scientific">Spodoptera exigua</name>
    <name type="common">Beet armyworm</name>
    <name type="synonym">Noctua fulgens</name>
    <dbReference type="NCBI Taxonomy" id="7107"/>
    <lineage>
        <taxon>Eukaryota</taxon>
        <taxon>Metazoa</taxon>
        <taxon>Ecdysozoa</taxon>
        <taxon>Arthropoda</taxon>
        <taxon>Hexapoda</taxon>
        <taxon>Insecta</taxon>
        <taxon>Pterygota</taxon>
        <taxon>Neoptera</taxon>
        <taxon>Endopterygota</taxon>
        <taxon>Lepidoptera</taxon>
        <taxon>Glossata</taxon>
        <taxon>Ditrysia</taxon>
        <taxon>Noctuoidea</taxon>
        <taxon>Noctuidae</taxon>
        <taxon>Amphipyrinae</taxon>
        <taxon>Spodoptera</taxon>
    </lineage>
</organism>
<dbReference type="EMBL" id="JACEFF010000259">
    <property type="protein sequence ID" value="KAH9640991.1"/>
    <property type="molecule type" value="Genomic_DNA"/>
</dbReference>
<protein>
    <submittedName>
        <fullName evidence="1">Uncharacterized protein</fullName>
    </submittedName>
</protein>
<sequence>MQLPNQAAMNPYKMLKFGEVSVAATDDALVPVDPHHPPLAVSVCPAPAHPASPSSSPAAAYAAAHNIRPQWNFYKADYQLLYTMLTSADWSTLYETHDLDDIFMTSLVTF</sequence>
<evidence type="ECO:0000313" key="2">
    <source>
        <dbReference type="Proteomes" id="UP000814243"/>
    </source>
</evidence>
<dbReference type="Proteomes" id="UP000814243">
    <property type="component" value="Unassembled WGS sequence"/>
</dbReference>
<gene>
    <name evidence="1" type="ORF">HF086_015087</name>
</gene>